<organism evidence="3 4">
    <name type="scientific">Roridomyces roridus</name>
    <dbReference type="NCBI Taxonomy" id="1738132"/>
    <lineage>
        <taxon>Eukaryota</taxon>
        <taxon>Fungi</taxon>
        <taxon>Dikarya</taxon>
        <taxon>Basidiomycota</taxon>
        <taxon>Agaricomycotina</taxon>
        <taxon>Agaricomycetes</taxon>
        <taxon>Agaricomycetidae</taxon>
        <taxon>Agaricales</taxon>
        <taxon>Marasmiineae</taxon>
        <taxon>Mycenaceae</taxon>
        <taxon>Roridomyces</taxon>
    </lineage>
</organism>
<keyword evidence="4" id="KW-1185">Reference proteome</keyword>
<feature type="compositionally biased region" description="Polar residues" evidence="1">
    <location>
        <begin position="413"/>
        <end position="424"/>
    </location>
</feature>
<keyword evidence="2" id="KW-0472">Membrane</keyword>
<sequence length="524" mass="55076">MSSLVIVDDHSSQIAYTGSWTSGGAQNNYDRTASGSRTPGANMTFTFSGTSASIVGSLDANTSCSASFSLDANSTAFTSLTLPTFVNHQTFWTSAPLPDGPHTLTYSLSSCSSSNVTGSLWLDYILYAPSPNASTDSLVYFLDDTDPRIAYSGSWTAETGSDGDFQSTTHGGQPGSSFQLVFEGISVSVHGRIGNDSVGTPTEASFAIDGGSPGVFSKPYQNSISYNQPLFQSDLLDSGQHTLVVTAKSATAWIDYILVQGDTSPVSTGSTHHSSKLPSGAIAGIGVGALMLALGVALSVIFRHRLFQARFSRRPRRAPPRPSTRPPDINIAASTPTSVSSHRLPCKNKPVRHLTPTDIPPGQSESISESHNSYPPTLASELGIGDYDSHEALHAHSFASSDPFAASPPLSPRQGSYATSSSGGSRVPLIAPPRRTEPSNAGSSSGHTRRIPSLGGDESVGDVKRRQQQPAPAPAPAYDDTLISNGDAQSGTSSVRRPLPAVPPPRTFPPTVDDEAPPVYTYRF</sequence>
<evidence type="ECO:0000256" key="1">
    <source>
        <dbReference type="SAM" id="MobiDB-lite"/>
    </source>
</evidence>
<feature type="region of interest" description="Disordered" evidence="1">
    <location>
        <begin position="313"/>
        <end position="383"/>
    </location>
</feature>
<evidence type="ECO:0000256" key="2">
    <source>
        <dbReference type="SAM" id="Phobius"/>
    </source>
</evidence>
<name>A0AAD7FEM8_9AGAR</name>
<feature type="transmembrane region" description="Helical" evidence="2">
    <location>
        <begin position="281"/>
        <end position="302"/>
    </location>
</feature>
<comment type="caution">
    <text evidence="3">The sequence shown here is derived from an EMBL/GenBank/DDBJ whole genome shotgun (WGS) entry which is preliminary data.</text>
</comment>
<feature type="compositionally biased region" description="Polar residues" evidence="1">
    <location>
        <begin position="363"/>
        <end position="375"/>
    </location>
</feature>
<dbReference type="Gene3D" id="2.60.120.260">
    <property type="entry name" value="Galactose-binding domain-like"/>
    <property type="match status" value="2"/>
</dbReference>
<keyword evidence="2" id="KW-0812">Transmembrane</keyword>
<dbReference type="AlphaFoldDB" id="A0AAD7FEM8"/>
<accession>A0AAD7FEM8</accession>
<reference evidence="3" key="1">
    <citation type="submission" date="2023-03" db="EMBL/GenBank/DDBJ databases">
        <title>Massive genome expansion in bonnet fungi (Mycena s.s.) driven by repeated elements and novel gene families across ecological guilds.</title>
        <authorList>
            <consortium name="Lawrence Berkeley National Laboratory"/>
            <person name="Harder C.B."/>
            <person name="Miyauchi S."/>
            <person name="Viragh M."/>
            <person name="Kuo A."/>
            <person name="Thoen E."/>
            <person name="Andreopoulos B."/>
            <person name="Lu D."/>
            <person name="Skrede I."/>
            <person name="Drula E."/>
            <person name="Henrissat B."/>
            <person name="Morin E."/>
            <person name="Kohler A."/>
            <person name="Barry K."/>
            <person name="LaButti K."/>
            <person name="Morin E."/>
            <person name="Salamov A."/>
            <person name="Lipzen A."/>
            <person name="Mereny Z."/>
            <person name="Hegedus B."/>
            <person name="Baldrian P."/>
            <person name="Stursova M."/>
            <person name="Weitz H."/>
            <person name="Taylor A."/>
            <person name="Grigoriev I.V."/>
            <person name="Nagy L.G."/>
            <person name="Martin F."/>
            <person name="Kauserud H."/>
        </authorList>
    </citation>
    <scope>NUCLEOTIDE SEQUENCE</scope>
    <source>
        <strain evidence="3">9284</strain>
    </source>
</reference>
<dbReference type="EMBL" id="JARKIF010000018">
    <property type="protein sequence ID" value="KAJ7619542.1"/>
    <property type="molecule type" value="Genomic_DNA"/>
</dbReference>
<gene>
    <name evidence="3" type="ORF">FB45DRAFT_161065</name>
</gene>
<keyword evidence="2" id="KW-1133">Transmembrane helix</keyword>
<proteinExistence type="predicted"/>
<feature type="compositionally biased region" description="Polar residues" evidence="1">
    <location>
        <begin position="482"/>
        <end position="494"/>
    </location>
</feature>
<feature type="compositionally biased region" description="Polar residues" evidence="1">
    <location>
        <begin position="332"/>
        <end position="341"/>
    </location>
</feature>
<protein>
    <submittedName>
        <fullName evidence="3">Uncharacterized protein</fullName>
    </submittedName>
</protein>
<evidence type="ECO:0000313" key="4">
    <source>
        <dbReference type="Proteomes" id="UP001221142"/>
    </source>
</evidence>
<dbReference type="Proteomes" id="UP001221142">
    <property type="component" value="Unassembled WGS sequence"/>
</dbReference>
<feature type="region of interest" description="Disordered" evidence="1">
    <location>
        <begin position="404"/>
        <end position="524"/>
    </location>
</feature>
<evidence type="ECO:0000313" key="3">
    <source>
        <dbReference type="EMBL" id="KAJ7619542.1"/>
    </source>
</evidence>